<evidence type="ECO:0000313" key="4">
    <source>
        <dbReference type="Proteomes" id="UP001326715"/>
    </source>
</evidence>
<reference evidence="2 4" key="2">
    <citation type="submission" date="2023-11" db="EMBL/GenBank/DDBJ databases">
        <title>MicrobeMod: A computational toolkit for identifying prokaryotic methylation and restriction-modification with nanopore sequencing.</title>
        <authorList>
            <person name="Crits-Christoph A."/>
            <person name="Kang S.C."/>
            <person name="Lee H."/>
            <person name="Ostrov N."/>
        </authorList>
    </citation>
    <scope>NUCLEOTIDE SEQUENCE [LARGE SCALE GENOMIC DNA]</scope>
    <source>
        <strain evidence="2 4">ATCC 23090</strain>
    </source>
</reference>
<dbReference type="RefSeq" id="WP_072365904.1">
    <property type="nucleotide sequence ID" value="NZ_CP139972.1"/>
</dbReference>
<evidence type="ECO:0000313" key="3">
    <source>
        <dbReference type="Proteomes" id="UP000183788"/>
    </source>
</evidence>
<name>A0A1K1SVT1_9BACT</name>
<reference evidence="1 3" key="1">
    <citation type="submission" date="2016-11" db="EMBL/GenBank/DDBJ databases">
        <authorList>
            <person name="Jaros S."/>
            <person name="Januszkiewicz K."/>
            <person name="Wedrychowicz H."/>
        </authorList>
    </citation>
    <scope>NUCLEOTIDE SEQUENCE [LARGE SCALE GENOMIC DNA]</scope>
    <source>
        <strain evidence="1 3">DSM 784</strain>
    </source>
</reference>
<protein>
    <submittedName>
        <fullName evidence="1">Uncharacterized protein</fullName>
    </submittedName>
</protein>
<dbReference type="EMBL" id="FPIZ01000035">
    <property type="protein sequence ID" value="SFW88167.1"/>
    <property type="molecule type" value="Genomic_DNA"/>
</dbReference>
<organism evidence="1 3">
    <name type="scientific">Chitinophaga sancti</name>
    <dbReference type="NCBI Taxonomy" id="1004"/>
    <lineage>
        <taxon>Bacteria</taxon>
        <taxon>Pseudomonadati</taxon>
        <taxon>Bacteroidota</taxon>
        <taxon>Chitinophagia</taxon>
        <taxon>Chitinophagales</taxon>
        <taxon>Chitinophagaceae</taxon>
        <taxon>Chitinophaga</taxon>
    </lineage>
</organism>
<evidence type="ECO:0000313" key="1">
    <source>
        <dbReference type="EMBL" id="SFW88167.1"/>
    </source>
</evidence>
<dbReference type="EMBL" id="CP140154">
    <property type="protein sequence ID" value="WQG90570.1"/>
    <property type="molecule type" value="Genomic_DNA"/>
</dbReference>
<sequence length="68" mass="7823">MQEKTGFDHLRRLKATADAAIDLIRVLKVVRNEEGTITDFVYVMNQPAAEIFYGRPGWSIPDKRFRGL</sequence>
<evidence type="ECO:0000313" key="2">
    <source>
        <dbReference type="EMBL" id="WQG90570.1"/>
    </source>
</evidence>
<accession>A0A1K1SVT1</accession>
<dbReference type="Proteomes" id="UP001326715">
    <property type="component" value="Chromosome"/>
</dbReference>
<dbReference type="Proteomes" id="UP000183788">
    <property type="component" value="Unassembled WGS sequence"/>
</dbReference>
<gene>
    <name evidence="1" type="ORF">SAMN05661012_06205</name>
    <name evidence="2" type="ORF">SR876_03615</name>
</gene>
<keyword evidence="4" id="KW-1185">Reference proteome</keyword>
<dbReference type="AlphaFoldDB" id="A0A1K1SVT1"/>
<proteinExistence type="predicted"/>